<dbReference type="EMBL" id="OCSU01000001">
    <property type="protein sequence ID" value="SOE66672.1"/>
    <property type="molecule type" value="Genomic_DNA"/>
</dbReference>
<evidence type="ECO:0000256" key="5">
    <source>
        <dbReference type="ARBA" id="ARBA00023239"/>
    </source>
</evidence>
<proteinExistence type="inferred from homology"/>
<keyword evidence="5" id="KW-0456">Lyase</keyword>
<keyword evidence="10" id="KW-1185">Reference proteome</keyword>
<dbReference type="NCBIfam" id="NF004784">
    <property type="entry name" value="PRK06131.1"/>
    <property type="match status" value="1"/>
</dbReference>
<keyword evidence="2" id="KW-0479">Metal-binding</keyword>
<evidence type="ECO:0000313" key="10">
    <source>
        <dbReference type="Proteomes" id="UP000219522"/>
    </source>
</evidence>
<evidence type="ECO:0000256" key="1">
    <source>
        <dbReference type="ARBA" id="ARBA00006486"/>
    </source>
</evidence>
<dbReference type="GO" id="GO:0016836">
    <property type="term" value="F:hydro-lyase activity"/>
    <property type="evidence" value="ECO:0007669"/>
    <property type="project" value="UniProtKB-ARBA"/>
</dbReference>
<dbReference type="Gene3D" id="3.50.30.80">
    <property type="entry name" value="IlvD/EDD C-terminal domain-like"/>
    <property type="match status" value="1"/>
</dbReference>
<dbReference type="InterPro" id="IPR056740">
    <property type="entry name" value="ILV_EDD_C"/>
</dbReference>
<sequence length="1138" mass="124341">MRKLRSQSWFGRNGKDSFIHRSWMKNQGIPHDEFDGRPVIGICNTWSELTPCNAHFRELAEYVKKGVHEAGGLPLEFPVMSLGESNLRPTAMLFRNLASMDVEESIRGNPMDGVILLVGCDKTTPALLMGAASCNLPALAVSGGPMLNGRFRGKNIGSGTGVWQMSEEVRAGTMTQEEFTEAESCMNRSRGHCMTMGTASTMASMVESLGMSLPHNAAILAVDARRQVLAHLAGRRIVDMVREDLTMDKILTRQAFENAIRTNAAIGGSTNAVVHLIALAKRIGVELSLEDWELGSNVPCLVNLQPSGEYLMEDFYYAGGLPAVLKQLGEQGLLHKEALTVNGKSIWDNVRNAPNHDEKVITTFAEPFKPKAGIAVLKGNLAPNGAVIKPSAATAHLLKHRGRAVVFENVEELHAKIDDESLDIDEHCIMVLKGAGPKGYPGFAEVGNMPLPKKVLQKVYRLGLSVGVGMTVAYHPLRRSVRALLTHTAPALGRNDQTLVWVRVAYVSGRQPVQCETSHSLQGQPTGLATTAQRAIPQAGNTATETPEARSVSWHAEVPYMPSHHSAQIPPLLRNGPVHAPSQLFLDCLKLGSHSFDAGHSQNRKPTLASLPATMRKAQEVEGMRFASAATSAVLARKAPELDQPRLALVQLQAEAGQPFGHFTLEALCVSHVLEPRDPIVGIPHHDHVAFGVPRTPLLHPQVKRVMKIDVRQERRDTAALNRTDFTLRQPAVFQHTGMQPFLDEPHHPCVRHSVLDESDQPVVFDCVVELADIRIEYPVHLSALDTHAHSVERVVRAFAGTKAVAEPDEVLFVDRVEHLDRRKLDELVLQRRHAQRALAAVCLVDVHASDRLGPVGPSGQPVGQVQKPRFEVQSVRLPCLAVHPGCRLALQRKVGCPQAVDRVDVMHQGGELRTRSASGRLSYAVERRSHVIFPPRTAGHVRRDCISLGLPPSLHRLRRCRNFTCSLVRQLLRYYAAVRLPAPVAHRRTPSGFTMRTAPGASQRGAIECGISRFPCEMFPRVRGVSDRAGSSAASPMRQRRCGLRLVSTASTPRSARALLHGANISRLNTRPARTPVNASPASSRIHTHDSGPPWLARPSTYDSFIHNTSPVLTGARTRVCNSGGLFHGGCVTGFMG</sequence>
<evidence type="ECO:0000259" key="8">
    <source>
        <dbReference type="Pfam" id="PF24877"/>
    </source>
</evidence>
<keyword evidence="4" id="KW-0411">Iron-sulfur</keyword>
<dbReference type="AlphaFoldDB" id="A0A7Z7I625"/>
<protein>
    <submittedName>
        <fullName evidence="9">Dihydroxy-acid dehydratase</fullName>
    </submittedName>
</protein>
<evidence type="ECO:0000259" key="7">
    <source>
        <dbReference type="Pfam" id="PF00920"/>
    </source>
</evidence>
<dbReference type="InterPro" id="IPR037237">
    <property type="entry name" value="IlvD/EDD_N"/>
</dbReference>
<evidence type="ECO:0000313" key="9">
    <source>
        <dbReference type="EMBL" id="SOE66672.1"/>
    </source>
</evidence>
<dbReference type="InterPro" id="IPR052352">
    <property type="entry name" value="Sugar_Degrad_Dehydratases"/>
</dbReference>
<dbReference type="InterPro" id="IPR000581">
    <property type="entry name" value="ILV_EDD_N"/>
</dbReference>
<keyword evidence="3" id="KW-0408">Iron</keyword>
<feature type="domain" description="Dihydroxy-acid/6-phosphogluconate dehydratase C-terminal" evidence="8">
    <location>
        <begin position="359"/>
        <end position="458"/>
    </location>
</feature>
<comment type="similarity">
    <text evidence="1">Belongs to the IlvD/Edd family.</text>
</comment>
<evidence type="ECO:0000256" key="2">
    <source>
        <dbReference type="ARBA" id="ARBA00022723"/>
    </source>
</evidence>
<dbReference type="Pfam" id="PF24877">
    <property type="entry name" value="ILV_EDD_C"/>
    <property type="match status" value="1"/>
</dbReference>
<comment type="caution">
    <text evidence="9">The sequence shown here is derived from an EMBL/GenBank/DDBJ whole genome shotgun (WGS) entry which is preliminary data.</text>
</comment>
<dbReference type="PANTHER" id="PTHR43183">
    <property type="entry name" value="HYPOTHETICAL DIHYDROXYACID DEHYDRATASE (EUROFUNG)-RELATED"/>
    <property type="match status" value="1"/>
</dbReference>
<accession>A0A7Z7I625</accession>
<dbReference type="SUPFAM" id="SSF143975">
    <property type="entry name" value="IlvD/EDD N-terminal domain-like"/>
    <property type="match status" value="1"/>
</dbReference>
<dbReference type="PANTHER" id="PTHR43183:SF1">
    <property type="entry name" value="HYPOTHETICAL DIHYDROXY-ACID DEHYDRATASE (EUROFUNG)-RELATED"/>
    <property type="match status" value="1"/>
</dbReference>
<reference evidence="9 10" key="1">
    <citation type="submission" date="2017-09" db="EMBL/GenBank/DDBJ databases">
        <authorList>
            <person name="Varghese N."/>
            <person name="Submissions S."/>
        </authorList>
    </citation>
    <scope>NUCLEOTIDE SEQUENCE [LARGE SCALE GENOMIC DNA]</scope>
    <source>
        <strain evidence="9 10">OK806</strain>
    </source>
</reference>
<dbReference type="Proteomes" id="UP000219522">
    <property type="component" value="Unassembled WGS sequence"/>
</dbReference>
<dbReference type="Pfam" id="PF00920">
    <property type="entry name" value="ILVD_EDD_N"/>
    <property type="match status" value="1"/>
</dbReference>
<dbReference type="GO" id="GO:0051536">
    <property type="term" value="F:iron-sulfur cluster binding"/>
    <property type="evidence" value="ECO:0007669"/>
    <property type="project" value="UniProtKB-KW"/>
</dbReference>
<organism evidence="9 10">
    <name type="scientific">Caballeronia arationis</name>
    <dbReference type="NCBI Taxonomy" id="1777142"/>
    <lineage>
        <taxon>Bacteria</taxon>
        <taxon>Pseudomonadati</taxon>
        <taxon>Pseudomonadota</taxon>
        <taxon>Betaproteobacteria</taxon>
        <taxon>Burkholderiales</taxon>
        <taxon>Burkholderiaceae</taxon>
        <taxon>Caballeronia</taxon>
    </lineage>
</organism>
<feature type="region of interest" description="Disordered" evidence="6">
    <location>
        <begin position="1072"/>
        <end position="1096"/>
    </location>
</feature>
<evidence type="ECO:0000256" key="3">
    <source>
        <dbReference type="ARBA" id="ARBA00023004"/>
    </source>
</evidence>
<gene>
    <name evidence="9" type="ORF">SAMN05446927_3114</name>
</gene>
<feature type="domain" description="Dihydroxy-acid/6-phosphogluconate dehydratase N-terminal" evidence="7">
    <location>
        <begin position="37"/>
        <end position="349"/>
    </location>
</feature>
<dbReference type="InterPro" id="IPR042096">
    <property type="entry name" value="Dihydro-acid_dehy_C"/>
</dbReference>
<dbReference type="SUPFAM" id="SSF52016">
    <property type="entry name" value="LeuD/IlvD-like"/>
    <property type="match status" value="1"/>
</dbReference>
<evidence type="ECO:0000256" key="6">
    <source>
        <dbReference type="SAM" id="MobiDB-lite"/>
    </source>
</evidence>
<dbReference type="GO" id="GO:0046872">
    <property type="term" value="F:metal ion binding"/>
    <property type="evidence" value="ECO:0007669"/>
    <property type="project" value="UniProtKB-KW"/>
</dbReference>
<name>A0A7Z7I625_9BURK</name>
<dbReference type="PROSITE" id="PS00886">
    <property type="entry name" value="ILVD_EDD_1"/>
    <property type="match status" value="1"/>
</dbReference>
<dbReference type="InterPro" id="IPR020558">
    <property type="entry name" value="DiOHA_6PGluconate_deHydtase_CS"/>
</dbReference>
<evidence type="ECO:0000256" key="4">
    <source>
        <dbReference type="ARBA" id="ARBA00023014"/>
    </source>
</evidence>